<organism evidence="7 8">
    <name type="scientific">Tersicoccus phoenicis</name>
    <dbReference type="NCBI Taxonomy" id="554083"/>
    <lineage>
        <taxon>Bacteria</taxon>
        <taxon>Bacillati</taxon>
        <taxon>Actinomycetota</taxon>
        <taxon>Actinomycetes</taxon>
        <taxon>Micrococcales</taxon>
        <taxon>Micrococcaceae</taxon>
        <taxon>Tersicoccus</taxon>
    </lineage>
</organism>
<evidence type="ECO:0000256" key="4">
    <source>
        <dbReference type="ARBA" id="ARBA00023315"/>
    </source>
</evidence>
<evidence type="ECO:0000256" key="5">
    <source>
        <dbReference type="ARBA" id="ARBA00049880"/>
    </source>
</evidence>
<keyword evidence="2" id="KW-1277">Toxin-antitoxin system</keyword>
<keyword evidence="8" id="KW-1185">Reference proteome</keyword>
<dbReference type="Pfam" id="PF00583">
    <property type="entry name" value="Acetyltransf_1"/>
    <property type="match status" value="1"/>
</dbReference>
<keyword evidence="4" id="KW-0012">Acyltransferase</keyword>
<evidence type="ECO:0000256" key="3">
    <source>
        <dbReference type="ARBA" id="ARBA00022679"/>
    </source>
</evidence>
<dbReference type="RefSeq" id="WP_076705290.1">
    <property type="nucleotide sequence ID" value="NZ_MRDE01000076.1"/>
</dbReference>
<dbReference type="AlphaFoldDB" id="A0A1R1L6X5"/>
<keyword evidence="3 7" id="KW-0808">Transferase</keyword>
<dbReference type="CDD" id="cd04301">
    <property type="entry name" value="NAT_SF"/>
    <property type="match status" value="1"/>
</dbReference>
<keyword evidence="1" id="KW-0678">Repressor</keyword>
<dbReference type="Proteomes" id="UP000187085">
    <property type="component" value="Unassembled WGS sequence"/>
</dbReference>
<feature type="domain" description="N-acetyltransferase" evidence="6">
    <location>
        <begin position="5"/>
        <end position="163"/>
    </location>
</feature>
<dbReference type="Gene3D" id="3.40.630.30">
    <property type="match status" value="1"/>
</dbReference>
<comment type="caution">
    <text evidence="7">The sequence shown here is derived from an EMBL/GenBank/DDBJ whole genome shotgun (WGS) entry which is preliminary data.</text>
</comment>
<accession>A0A1R1L6X5</accession>
<dbReference type="PANTHER" id="PTHR36449:SF1">
    <property type="entry name" value="ACETYLTRANSFERASE"/>
    <property type="match status" value="1"/>
</dbReference>
<dbReference type="PROSITE" id="PS51186">
    <property type="entry name" value="GNAT"/>
    <property type="match status" value="1"/>
</dbReference>
<dbReference type="InterPro" id="IPR016181">
    <property type="entry name" value="Acyl_CoA_acyltransferase"/>
</dbReference>
<dbReference type="GO" id="GO:0016747">
    <property type="term" value="F:acyltransferase activity, transferring groups other than amino-acyl groups"/>
    <property type="evidence" value="ECO:0007669"/>
    <property type="project" value="InterPro"/>
</dbReference>
<reference evidence="7 8" key="1">
    <citation type="submission" date="2016-12" db="EMBL/GenBank/DDBJ databases">
        <title>Draft genome of Tersicoccus phoenicis 1P05MA.</title>
        <authorList>
            <person name="Nakajima Y."/>
            <person name="Yoshizawa S."/>
            <person name="Nakamura K."/>
            <person name="Ogura Y."/>
            <person name="Hayashi T."/>
            <person name="Kogure K."/>
        </authorList>
    </citation>
    <scope>NUCLEOTIDE SEQUENCE [LARGE SCALE GENOMIC DNA]</scope>
    <source>
        <strain evidence="7 8">1p05MA</strain>
    </source>
</reference>
<name>A0A1R1L6X5_9MICC</name>
<dbReference type="STRING" id="554083.BKD30_13160"/>
<gene>
    <name evidence="7" type="ORF">BKD30_13160</name>
</gene>
<dbReference type="OrthoDB" id="9799147at2"/>
<evidence type="ECO:0000313" key="7">
    <source>
        <dbReference type="EMBL" id="OMH23292.1"/>
    </source>
</evidence>
<dbReference type="EMBL" id="MRDE01000076">
    <property type="protein sequence ID" value="OMH23292.1"/>
    <property type="molecule type" value="Genomic_DNA"/>
</dbReference>
<dbReference type="InterPro" id="IPR000182">
    <property type="entry name" value="GNAT_dom"/>
</dbReference>
<proteinExistence type="predicted"/>
<dbReference type="PANTHER" id="PTHR36449">
    <property type="entry name" value="ACETYLTRANSFERASE-RELATED"/>
    <property type="match status" value="1"/>
</dbReference>
<comment type="catalytic activity">
    <reaction evidence="5">
        <text>glycyl-tRNA(Gly) + acetyl-CoA = N-acetylglycyl-tRNA(Gly) + CoA + H(+)</text>
        <dbReference type="Rhea" id="RHEA:81867"/>
        <dbReference type="Rhea" id="RHEA-COMP:9683"/>
        <dbReference type="Rhea" id="RHEA-COMP:19766"/>
        <dbReference type="ChEBI" id="CHEBI:15378"/>
        <dbReference type="ChEBI" id="CHEBI:57287"/>
        <dbReference type="ChEBI" id="CHEBI:57288"/>
        <dbReference type="ChEBI" id="CHEBI:78522"/>
        <dbReference type="ChEBI" id="CHEBI:232036"/>
    </reaction>
</comment>
<evidence type="ECO:0000256" key="1">
    <source>
        <dbReference type="ARBA" id="ARBA00022491"/>
    </source>
</evidence>
<evidence type="ECO:0000256" key="2">
    <source>
        <dbReference type="ARBA" id="ARBA00022649"/>
    </source>
</evidence>
<protein>
    <submittedName>
        <fullName evidence="7">GNAT family N-acetyltransferase</fullName>
    </submittedName>
</protein>
<evidence type="ECO:0000259" key="6">
    <source>
        <dbReference type="PROSITE" id="PS51186"/>
    </source>
</evidence>
<dbReference type="SUPFAM" id="SSF55729">
    <property type="entry name" value="Acyl-CoA N-acyltransferases (Nat)"/>
    <property type="match status" value="1"/>
</dbReference>
<evidence type="ECO:0000313" key="8">
    <source>
        <dbReference type="Proteomes" id="UP000187085"/>
    </source>
</evidence>
<sequence length="166" mass="18464">MTTFSTPRKLTRSDDHDSFNSGASELDDWFRRFAWENQAANNATSYVACHGDRIAGYYSITMAAVARDAVPTALASRRPSQIPCVLLARLAVDQDYKGNGLGWGLLRNALMRAYQLSGSIGAAAVLVHCRDEQAKTFYLHHGDFIQSPVDELHLMVPMKQLRVFAE</sequence>